<evidence type="ECO:0000313" key="6">
    <source>
        <dbReference type="EMBL" id="NML47311.1"/>
    </source>
</evidence>
<proteinExistence type="predicted"/>
<dbReference type="Gene3D" id="1.10.10.10">
    <property type="entry name" value="Winged helix-like DNA-binding domain superfamily/Winged helix DNA-binding domain"/>
    <property type="match status" value="1"/>
</dbReference>
<feature type="domain" description="HTH iclR-type" evidence="4">
    <location>
        <begin position="5"/>
        <end position="66"/>
    </location>
</feature>
<dbReference type="Proteomes" id="UP000541185">
    <property type="component" value="Unassembled WGS sequence"/>
</dbReference>
<dbReference type="InterPro" id="IPR029016">
    <property type="entry name" value="GAF-like_dom_sf"/>
</dbReference>
<dbReference type="GO" id="GO:0045892">
    <property type="term" value="P:negative regulation of DNA-templated transcription"/>
    <property type="evidence" value="ECO:0007669"/>
    <property type="project" value="TreeGrafter"/>
</dbReference>
<dbReference type="PROSITE" id="PS51078">
    <property type="entry name" value="ICLR_ED"/>
    <property type="match status" value="1"/>
</dbReference>
<dbReference type="SMART" id="SM00346">
    <property type="entry name" value="HTH_ICLR"/>
    <property type="match status" value="1"/>
</dbReference>
<sequence length="259" mass="27791">MDYTVAAVDEALNLLFLVAQQPGLGLSELAKRSGNTKARSFRLLTTLEQRDMVRRRGDPATYCLGFKALHLGAAATAQIDLVQVVQEPLQRLGAQFNETCAVRIRDGLETVCIAKWESTQSLRVHGEVGRRRPLYAGASSKLLLSAAPADVVETVMAMERQRFTAATPATKTALAQELRKVRTQGYALSIGERAPDTAAIAVPVRDASGQVVAALSISTPASRMTEQVDAFLRALQQQAQEASRLLGYVQTPGGTAGGQ</sequence>
<dbReference type="PANTHER" id="PTHR30136:SF35">
    <property type="entry name" value="HTH-TYPE TRANSCRIPTIONAL REGULATOR RV1719"/>
    <property type="match status" value="1"/>
</dbReference>
<protein>
    <submittedName>
        <fullName evidence="6">IclR family transcriptional regulator</fullName>
    </submittedName>
</protein>
<dbReference type="PANTHER" id="PTHR30136">
    <property type="entry name" value="HELIX-TURN-HELIX TRANSCRIPTIONAL REGULATOR, ICLR FAMILY"/>
    <property type="match status" value="1"/>
</dbReference>
<evidence type="ECO:0000256" key="3">
    <source>
        <dbReference type="ARBA" id="ARBA00023163"/>
    </source>
</evidence>
<dbReference type="InterPro" id="IPR050707">
    <property type="entry name" value="HTH_MetabolicPath_Reg"/>
</dbReference>
<feature type="domain" description="IclR-ED" evidence="5">
    <location>
        <begin position="67"/>
        <end position="248"/>
    </location>
</feature>
<dbReference type="EMBL" id="JABBFX010000003">
    <property type="protein sequence ID" value="NML47311.1"/>
    <property type="molecule type" value="Genomic_DNA"/>
</dbReference>
<keyword evidence="3" id="KW-0804">Transcription</keyword>
<dbReference type="RefSeq" id="WP_169421598.1">
    <property type="nucleotide sequence ID" value="NZ_JABBFX010000003.1"/>
</dbReference>
<dbReference type="Gene3D" id="3.30.450.40">
    <property type="match status" value="1"/>
</dbReference>
<dbReference type="InterPro" id="IPR005471">
    <property type="entry name" value="Tscrpt_reg_IclR_N"/>
</dbReference>
<dbReference type="InterPro" id="IPR014757">
    <property type="entry name" value="Tscrpt_reg_IclR_C"/>
</dbReference>
<dbReference type="PROSITE" id="PS51077">
    <property type="entry name" value="HTH_ICLR"/>
    <property type="match status" value="1"/>
</dbReference>
<dbReference type="SUPFAM" id="SSF46785">
    <property type="entry name" value="Winged helix' DNA-binding domain"/>
    <property type="match status" value="1"/>
</dbReference>
<evidence type="ECO:0000256" key="2">
    <source>
        <dbReference type="ARBA" id="ARBA00023125"/>
    </source>
</evidence>
<organism evidence="6 7">
    <name type="scientific">Ramlibacter agri</name>
    <dbReference type="NCBI Taxonomy" id="2728837"/>
    <lineage>
        <taxon>Bacteria</taxon>
        <taxon>Pseudomonadati</taxon>
        <taxon>Pseudomonadota</taxon>
        <taxon>Betaproteobacteria</taxon>
        <taxon>Burkholderiales</taxon>
        <taxon>Comamonadaceae</taxon>
        <taxon>Ramlibacter</taxon>
    </lineage>
</organism>
<dbReference type="Pfam" id="PF01614">
    <property type="entry name" value="IclR_C"/>
    <property type="match status" value="1"/>
</dbReference>
<keyword evidence="2" id="KW-0238">DNA-binding</keyword>
<keyword evidence="1" id="KW-0805">Transcription regulation</keyword>
<reference evidence="6 7" key="1">
    <citation type="submission" date="2020-04" db="EMBL/GenBank/DDBJ databases">
        <title>Ramlibacter sp. G-1-2-2 isolated from soil.</title>
        <authorList>
            <person name="Dahal R.H."/>
        </authorList>
    </citation>
    <scope>NUCLEOTIDE SEQUENCE [LARGE SCALE GENOMIC DNA]</scope>
    <source>
        <strain evidence="6 7">G-1-2-2</strain>
    </source>
</reference>
<evidence type="ECO:0000259" key="4">
    <source>
        <dbReference type="PROSITE" id="PS51077"/>
    </source>
</evidence>
<dbReference type="InterPro" id="IPR036390">
    <property type="entry name" value="WH_DNA-bd_sf"/>
</dbReference>
<evidence type="ECO:0000256" key="1">
    <source>
        <dbReference type="ARBA" id="ARBA00023015"/>
    </source>
</evidence>
<gene>
    <name evidence="6" type="ORF">HHL11_26420</name>
</gene>
<comment type="caution">
    <text evidence="6">The sequence shown here is derived from an EMBL/GenBank/DDBJ whole genome shotgun (WGS) entry which is preliminary data.</text>
</comment>
<name>A0A848HD55_9BURK</name>
<dbReference type="SUPFAM" id="SSF55781">
    <property type="entry name" value="GAF domain-like"/>
    <property type="match status" value="1"/>
</dbReference>
<evidence type="ECO:0000259" key="5">
    <source>
        <dbReference type="PROSITE" id="PS51078"/>
    </source>
</evidence>
<dbReference type="Pfam" id="PF09339">
    <property type="entry name" value="HTH_IclR"/>
    <property type="match status" value="1"/>
</dbReference>
<dbReference type="GO" id="GO:0003677">
    <property type="term" value="F:DNA binding"/>
    <property type="evidence" value="ECO:0007669"/>
    <property type="project" value="UniProtKB-KW"/>
</dbReference>
<accession>A0A848HD55</accession>
<dbReference type="InterPro" id="IPR036388">
    <property type="entry name" value="WH-like_DNA-bd_sf"/>
</dbReference>
<evidence type="ECO:0000313" key="7">
    <source>
        <dbReference type="Proteomes" id="UP000541185"/>
    </source>
</evidence>
<dbReference type="GO" id="GO:0003700">
    <property type="term" value="F:DNA-binding transcription factor activity"/>
    <property type="evidence" value="ECO:0007669"/>
    <property type="project" value="TreeGrafter"/>
</dbReference>
<dbReference type="AlphaFoldDB" id="A0A848HD55"/>
<keyword evidence="7" id="KW-1185">Reference proteome</keyword>